<evidence type="ECO:0000256" key="4">
    <source>
        <dbReference type="ARBA" id="ARBA00022723"/>
    </source>
</evidence>
<evidence type="ECO:0000256" key="3">
    <source>
        <dbReference type="ARBA" id="ARBA00022617"/>
    </source>
</evidence>
<dbReference type="PROSITE" id="PS51404">
    <property type="entry name" value="DYP_PEROXIDASE"/>
    <property type="match status" value="1"/>
</dbReference>
<feature type="domain" description="DyP dimeric alpha+beta barrel" evidence="11">
    <location>
        <begin position="15"/>
        <end position="177"/>
    </location>
</feature>
<evidence type="ECO:0000259" key="11">
    <source>
        <dbReference type="Pfam" id="PF21105"/>
    </source>
</evidence>
<evidence type="ECO:0000256" key="8">
    <source>
        <dbReference type="ARBA" id="ARBA00025737"/>
    </source>
</evidence>
<comment type="similarity">
    <text evidence="8">Belongs to the DyP-type peroxidase family.</text>
</comment>
<keyword evidence="2" id="KW-0575">Peroxidase</keyword>
<keyword evidence="3" id="KW-0349">Heme</keyword>
<keyword evidence="4" id="KW-0479">Metal-binding</keyword>
<dbReference type="GO" id="GO:0046872">
    <property type="term" value="F:metal ion binding"/>
    <property type="evidence" value="ECO:0007669"/>
    <property type="project" value="UniProtKB-KW"/>
</dbReference>
<dbReference type="InterPro" id="IPR048328">
    <property type="entry name" value="Dyp_perox_C"/>
</dbReference>
<evidence type="ECO:0000256" key="2">
    <source>
        <dbReference type="ARBA" id="ARBA00022559"/>
    </source>
</evidence>
<feature type="domain" description="Dyp-type peroxidase C-terminal" evidence="10">
    <location>
        <begin position="259"/>
        <end position="437"/>
    </location>
</feature>
<gene>
    <name evidence="12" type="ORF">BG61_02725</name>
</gene>
<dbReference type="Pfam" id="PF20628">
    <property type="entry name" value="Dyp_perox_C"/>
    <property type="match status" value="1"/>
</dbReference>
<dbReference type="InterPro" id="IPR006314">
    <property type="entry name" value="Dyp_peroxidase"/>
</dbReference>
<sequence length="502" mass="54720">MARDLSGEPQFPTHEIQGDILAGLAKKHQHLLFFQIVDTKKFRAFIRSLHLTSMQECLDQRATIAANKRNGVHRMVPAPGLNVAFTFSGLQALGVPDFPALPALEAFRKGMHARQSLLGDPPASKWKVLRPSDDLHGVFIVTGASHSEAVDVMSLRLAPADENGWKLRHEEAGQVRPDPVSGHEHFGYADGVSQPGVRGRLPGGEPLTPQAPGAEDTQGQKGQDVLWPGEFVFGYIGQDPNADSFDKPGPLKEPPVAFMRNGSFLVFRRLAQKVPEFNRSVKAAASEITGTENPVNPDLLGAQMVGRWKSGAALINAPTQDDFSIADGTENVNAFEFGDDRMGLKCPWAAHIRKAYPRDDVRHSTQPADDEVKKAEAFTQTHRMLRRGIAFGPEVTESEALSQRSAGGDKTRGLLFMCYVTSIENQFEFVQQQWCDAADFSQPGSGIDPIIGQSAQPLRPWLGAAPVSQNAADKPALQLRSFVQMEGGGYFFAPSIAELAKL</sequence>
<dbReference type="PANTHER" id="PTHR30521:SF4">
    <property type="entry name" value="DEFERROCHELATASE"/>
    <property type="match status" value="1"/>
</dbReference>
<keyword evidence="5" id="KW-0732">Signal</keyword>
<evidence type="ECO:0000256" key="1">
    <source>
        <dbReference type="ARBA" id="ARBA00001970"/>
    </source>
</evidence>
<dbReference type="SUPFAM" id="SSF54909">
    <property type="entry name" value="Dimeric alpha+beta barrel"/>
    <property type="match status" value="1"/>
</dbReference>
<evidence type="ECO:0000313" key="12">
    <source>
        <dbReference type="EMBL" id="KDR38244.1"/>
    </source>
</evidence>
<keyword evidence="6" id="KW-0560">Oxidoreductase</keyword>
<accession>A0A069PEL4</accession>
<evidence type="ECO:0008006" key="14">
    <source>
        <dbReference type="Google" id="ProtNLM"/>
    </source>
</evidence>
<dbReference type="Proteomes" id="UP000027466">
    <property type="component" value="Unassembled WGS sequence"/>
</dbReference>
<evidence type="ECO:0000256" key="9">
    <source>
        <dbReference type="SAM" id="MobiDB-lite"/>
    </source>
</evidence>
<dbReference type="InterPro" id="IPR011008">
    <property type="entry name" value="Dimeric_a/b-barrel"/>
</dbReference>
<evidence type="ECO:0000313" key="13">
    <source>
        <dbReference type="Proteomes" id="UP000027466"/>
    </source>
</evidence>
<keyword evidence="13" id="KW-1185">Reference proteome</keyword>
<organism evidence="12 13">
    <name type="scientific">Caballeronia glathei</name>
    <dbReference type="NCBI Taxonomy" id="60547"/>
    <lineage>
        <taxon>Bacteria</taxon>
        <taxon>Pseudomonadati</taxon>
        <taxon>Pseudomonadota</taxon>
        <taxon>Betaproteobacteria</taxon>
        <taxon>Burkholderiales</taxon>
        <taxon>Burkholderiaceae</taxon>
        <taxon>Caballeronia</taxon>
    </lineage>
</organism>
<dbReference type="InterPro" id="IPR049509">
    <property type="entry name" value="DyP_N"/>
</dbReference>
<dbReference type="RefSeq" id="WP_035936021.1">
    <property type="nucleotide sequence ID" value="NZ_CADFFX010000047.1"/>
</dbReference>
<proteinExistence type="inferred from homology"/>
<comment type="cofactor">
    <cofactor evidence="1">
        <name>heme b</name>
        <dbReference type="ChEBI" id="CHEBI:60344"/>
    </cofactor>
</comment>
<feature type="region of interest" description="Disordered" evidence="9">
    <location>
        <begin position="172"/>
        <end position="222"/>
    </location>
</feature>
<dbReference type="GO" id="GO:0005829">
    <property type="term" value="C:cytosol"/>
    <property type="evidence" value="ECO:0007669"/>
    <property type="project" value="TreeGrafter"/>
</dbReference>
<dbReference type="GO" id="GO:0004601">
    <property type="term" value="F:peroxidase activity"/>
    <property type="evidence" value="ECO:0007669"/>
    <property type="project" value="UniProtKB-KW"/>
</dbReference>
<keyword evidence="7" id="KW-0408">Iron</keyword>
<evidence type="ECO:0000256" key="5">
    <source>
        <dbReference type="ARBA" id="ARBA00022729"/>
    </source>
</evidence>
<dbReference type="GO" id="GO:0020037">
    <property type="term" value="F:heme binding"/>
    <property type="evidence" value="ECO:0007669"/>
    <property type="project" value="InterPro"/>
</dbReference>
<dbReference type="NCBIfam" id="TIGR01413">
    <property type="entry name" value="Dyp_perox_fam"/>
    <property type="match status" value="1"/>
</dbReference>
<evidence type="ECO:0000256" key="7">
    <source>
        <dbReference type="ARBA" id="ARBA00023004"/>
    </source>
</evidence>
<evidence type="ECO:0000256" key="6">
    <source>
        <dbReference type="ARBA" id="ARBA00023002"/>
    </source>
</evidence>
<reference evidence="12 13" key="1">
    <citation type="submission" date="2014-03" db="EMBL/GenBank/DDBJ databases">
        <title>Draft Genome Sequences of Four Burkholderia Strains.</title>
        <authorList>
            <person name="Liu X.Y."/>
            <person name="Li C.X."/>
            <person name="Xu J.H."/>
        </authorList>
    </citation>
    <scope>NUCLEOTIDE SEQUENCE [LARGE SCALE GENOMIC DNA]</scope>
    <source>
        <strain evidence="12 13">DSM 50014</strain>
    </source>
</reference>
<dbReference type="STRING" id="60547.GCA_000751215_04670"/>
<dbReference type="AlphaFoldDB" id="A0A069PEL4"/>
<name>A0A069PEL4_9BURK</name>
<protein>
    <recommendedName>
        <fullName evidence="14">Peroxidase</fullName>
    </recommendedName>
</protein>
<dbReference type="PANTHER" id="PTHR30521">
    <property type="entry name" value="DEFERROCHELATASE/PEROXIDASE"/>
    <property type="match status" value="1"/>
</dbReference>
<comment type="caution">
    <text evidence="12">The sequence shown here is derived from an EMBL/GenBank/DDBJ whole genome shotgun (WGS) entry which is preliminary data.</text>
</comment>
<dbReference type="EMBL" id="JFHC01000100">
    <property type="protein sequence ID" value="KDR38244.1"/>
    <property type="molecule type" value="Genomic_DNA"/>
</dbReference>
<dbReference type="Pfam" id="PF21105">
    <property type="entry name" value="DyP_N"/>
    <property type="match status" value="1"/>
</dbReference>
<evidence type="ECO:0000259" key="10">
    <source>
        <dbReference type="Pfam" id="PF20628"/>
    </source>
</evidence>